<organism evidence="1 2">
    <name type="scientific">Parasphingopyxis lamellibrachiae</name>
    <dbReference type="NCBI Taxonomy" id="680125"/>
    <lineage>
        <taxon>Bacteria</taxon>
        <taxon>Pseudomonadati</taxon>
        <taxon>Pseudomonadota</taxon>
        <taxon>Alphaproteobacteria</taxon>
        <taxon>Sphingomonadales</taxon>
        <taxon>Sphingomonadaceae</taxon>
        <taxon>Parasphingopyxis</taxon>
    </lineage>
</organism>
<keyword evidence="2" id="KW-1185">Reference proteome</keyword>
<evidence type="ECO:0000313" key="1">
    <source>
        <dbReference type="EMBL" id="RED17130.1"/>
    </source>
</evidence>
<evidence type="ECO:0000313" key="2">
    <source>
        <dbReference type="Proteomes" id="UP000256310"/>
    </source>
</evidence>
<dbReference type="AlphaFoldDB" id="A0A3D9FH61"/>
<gene>
    <name evidence="1" type="ORF">DFR46_2168</name>
</gene>
<proteinExistence type="predicted"/>
<reference evidence="1 2" key="1">
    <citation type="submission" date="2018-07" db="EMBL/GenBank/DDBJ databases">
        <title>Genomic Encyclopedia of Type Strains, Phase IV (KMG-IV): sequencing the most valuable type-strain genomes for metagenomic binning, comparative biology and taxonomic classification.</title>
        <authorList>
            <person name="Goeker M."/>
        </authorList>
    </citation>
    <scope>NUCLEOTIDE SEQUENCE [LARGE SCALE GENOMIC DNA]</scope>
    <source>
        <strain evidence="1 2">DSM 26725</strain>
    </source>
</reference>
<dbReference type="Proteomes" id="UP000256310">
    <property type="component" value="Unassembled WGS sequence"/>
</dbReference>
<name>A0A3D9FH61_9SPHN</name>
<sequence length="266" mass="31426">MNFVPPTSRYRLYFDETGNGDLDAAEKHPNERYLSITGVVVKQDTHDGYLTRRMNRLKEDIFGAQEVVLHRRDIMRSEGDFVALRNVERRQEFDWRMSSIIAECLIAAFTISIDKLEHKQRYKVWRYSPYHYLLECLLERFVLWLRRNNFQGDMLGEARNPRHDKQLRRAFTYFYKHKTGMVDSQMIQARLTSKDLRLLPKEKNIAGLQIADLLAHPCHRSLKFEQLGEAIGPDHGTYLVGLLRRYWYDRNPNSGVISGYGTKWLP</sequence>
<dbReference type="Pfam" id="PF12686">
    <property type="entry name" value="DUF3800"/>
    <property type="match status" value="1"/>
</dbReference>
<protein>
    <submittedName>
        <fullName evidence="1">Uncharacterized protein DUF3800</fullName>
    </submittedName>
</protein>
<dbReference type="EMBL" id="QRDP01000004">
    <property type="protein sequence ID" value="RED17130.1"/>
    <property type="molecule type" value="Genomic_DNA"/>
</dbReference>
<comment type="caution">
    <text evidence="1">The sequence shown here is derived from an EMBL/GenBank/DDBJ whole genome shotgun (WGS) entry which is preliminary data.</text>
</comment>
<dbReference type="RefSeq" id="WP_116236440.1">
    <property type="nucleotide sequence ID" value="NZ_QRDP01000004.1"/>
</dbReference>
<accession>A0A3D9FH61</accession>
<dbReference type="InterPro" id="IPR024524">
    <property type="entry name" value="DUF3800"/>
</dbReference>
<dbReference type="OrthoDB" id="507950at2"/>